<evidence type="ECO:0000256" key="3">
    <source>
        <dbReference type="SAM" id="MobiDB-lite"/>
    </source>
</evidence>
<keyword evidence="2" id="KW-0378">Hydrolase</keyword>
<evidence type="ECO:0000313" key="6">
    <source>
        <dbReference type="Proteomes" id="UP000032545"/>
    </source>
</evidence>
<comment type="caution">
    <text evidence="5">The sequence shown here is derived from an EMBL/GenBank/DDBJ whole genome shotgun (WGS) entry which is preliminary data.</text>
</comment>
<dbReference type="Pfam" id="PF03061">
    <property type="entry name" value="4HBT"/>
    <property type="match status" value="1"/>
</dbReference>
<protein>
    <recommendedName>
        <fullName evidence="4">Thioesterase domain-containing protein</fullName>
    </recommendedName>
</protein>
<dbReference type="NCBIfam" id="TIGR00369">
    <property type="entry name" value="unchar_dom_1"/>
    <property type="match status" value="1"/>
</dbReference>
<reference evidence="5 6" key="2">
    <citation type="journal article" date="2016" name="Genome Announc.">
        <title>Permanent Draft Genome Sequences for Two Variants of Frankia sp. Strain CpI1, the First Frankia Strain Isolated from Root Nodules of Comptonia peregrina.</title>
        <authorList>
            <person name="Oshone R."/>
            <person name="Hurst S.G.IV."/>
            <person name="Abebe-Akele F."/>
            <person name="Simpson S."/>
            <person name="Morris K."/>
            <person name="Thomas W.K."/>
            <person name="Tisa L.S."/>
        </authorList>
    </citation>
    <scope>NUCLEOTIDE SEQUENCE [LARGE SCALE GENOMIC DNA]</scope>
    <source>
        <strain evidence="6">CpI1-S</strain>
    </source>
</reference>
<evidence type="ECO:0000256" key="2">
    <source>
        <dbReference type="ARBA" id="ARBA00022801"/>
    </source>
</evidence>
<dbReference type="InterPro" id="IPR029069">
    <property type="entry name" value="HotDog_dom_sf"/>
</dbReference>
<organism evidence="5 6">
    <name type="scientific">Frankia torreyi</name>
    <dbReference type="NCBI Taxonomy" id="1856"/>
    <lineage>
        <taxon>Bacteria</taxon>
        <taxon>Bacillati</taxon>
        <taxon>Actinomycetota</taxon>
        <taxon>Actinomycetes</taxon>
        <taxon>Frankiales</taxon>
        <taxon>Frankiaceae</taxon>
        <taxon>Frankia</taxon>
    </lineage>
</organism>
<dbReference type="RefSeq" id="WP_082121803.1">
    <property type="nucleotide sequence ID" value="NZ_JYFN01000012.1"/>
</dbReference>
<feature type="compositionally biased region" description="Low complexity" evidence="3">
    <location>
        <begin position="1"/>
        <end position="16"/>
    </location>
</feature>
<dbReference type="Proteomes" id="UP000032545">
    <property type="component" value="Unassembled WGS sequence"/>
</dbReference>
<dbReference type="PATRIC" id="fig|1502723.3.peg.980"/>
<dbReference type="Gene3D" id="3.10.129.10">
    <property type="entry name" value="Hotdog Thioesterase"/>
    <property type="match status" value="1"/>
</dbReference>
<evidence type="ECO:0000313" key="5">
    <source>
        <dbReference type="EMBL" id="KJE23650.1"/>
    </source>
</evidence>
<dbReference type="InterPro" id="IPR006683">
    <property type="entry name" value="Thioestr_dom"/>
</dbReference>
<dbReference type="GO" id="GO:0005829">
    <property type="term" value="C:cytosol"/>
    <property type="evidence" value="ECO:0007669"/>
    <property type="project" value="TreeGrafter"/>
</dbReference>
<dbReference type="InterPro" id="IPR003736">
    <property type="entry name" value="PAAI_dom"/>
</dbReference>
<comment type="similarity">
    <text evidence="1">Belongs to the thioesterase PaaI family.</text>
</comment>
<dbReference type="PANTHER" id="PTHR43240">
    <property type="entry name" value="1,4-DIHYDROXY-2-NAPHTHOYL-COA THIOESTERASE 1"/>
    <property type="match status" value="1"/>
</dbReference>
<reference evidence="6" key="1">
    <citation type="submission" date="2015-02" db="EMBL/GenBank/DDBJ databases">
        <title>Draft Genome of Frankia sp. CpI1-S.</title>
        <authorList>
            <person name="Oshone R.T."/>
            <person name="Ngom M."/>
            <person name="Ghodhbane-Gtari F."/>
            <person name="Gtari M."/>
            <person name="Morris K."/>
            <person name="Thomas K."/>
            <person name="Sen A."/>
            <person name="Tisa L.S."/>
        </authorList>
    </citation>
    <scope>NUCLEOTIDE SEQUENCE [LARGE SCALE GENOMIC DNA]</scope>
    <source>
        <strain evidence="6">CpI1-S</strain>
    </source>
</reference>
<sequence length="185" mass="18845">MTAADAAPAADDIAAIQGSGEDGNRGPRVEANVVEADVEEADAVRLAAQINAARGEIERQMGILLTEASPERLVATMPVEGNRQPYGLLHGGASVVLAETLGSVGANLDAPPGSMAVGIEISASHHRSATSGTVTAVATRIRGGRSLVTYDIRITDDAGRVTCTCRLTCMIRSGLPAGLNTSGPS</sequence>
<dbReference type="EMBL" id="JYFN01000012">
    <property type="protein sequence ID" value="KJE23650.1"/>
    <property type="molecule type" value="Genomic_DNA"/>
</dbReference>
<dbReference type="CDD" id="cd03443">
    <property type="entry name" value="PaaI_thioesterase"/>
    <property type="match status" value="1"/>
</dbReference>
<keyword evidence="6" id="KW-1185">Reference proteome</keyword>
<dbReference type="GO" id="GO:0061522">
    <property type="term" value="F:1,4-dihydroxy-2-naphthoyl-CoA thioesterase activity"/>
    <property type="evidence" value="ECO:0007669"/>
    <property type="project" value="TreeGrafter"/>
</dbReference>
<name>A0A0D8BHU7_9ACTN</name>
<dbReference type="SUPFAM" id="SSF54637">
    <property type="entry name" value="Thioesterase/thiol ester dehydrase-isomerase"/>
    <property type="match status" value="1"/>
</dbReference>
<accession>A0A0D8BHU7</accession>
<dbReference type="AlphaFoldDB" id="A0A0D8BHU7"/>
<dbReference type="PANTHER" id="PTHR43240:SF5">
    <property type="entry name" value="1,4-DIHYDROXY-2-NAPHTHOYL-COA THIOESTERASE 1"/>
    <property type="match status" value="1"/>
</dbReference>
<evidence type="ECO:0000256" key="1">
    <source>
        <dbReference type="ARBA" id="ARBA00008324"/>
    </source>
</evidence>
<feature type="region of interest" description="Disordered" evidence="3">
    <location>
        <begin position="1"/>
        <end position="27"/>
    </location>
</feature>
<proteinExistence type="inferred from homology"/>
<evidence type="ECO:0000259" key="4">
    <source>
        <dbReference type="Pfam" id="PF03061"/>
    </source>
</evidence>
<feature type="domain" description="Thioesterase" evidence="4">
    <location>
        <begin position="86"/>
        <end position="163"/>
    </location>
</feature>
<dbReference type="OrthoDB" id="9798208at2"/>
<gene>
    <name evidence="5" type="ORF">FF36_02099</name>
</gene>